<name>X1VW81_9ZZZZ</name>
<dbReference type="AlphaFoldDB" id="X1VW81"/>
<dbReference type="EMBL" id="BARW01037092">
    <property type="protein sequence ID" value="GAJ22636.1"/>
    <property type="molecule type" value="Genomic_DNA"/>
</dbReference>
<comment type="caution">
    <text evidence="1">The sequence shown here is derived from an EMBL/GenBank/DDBJ whole genome shotgun (WGS) entry which is preliminary data.</text>
</comment>
<evidence type="ECO:0000313" key="1">
    <source>
        <dbReference type="EMBL" id="GAJ22636.1"/>
    </source>
</evidence>
<reference evidence="1" key="1">
    <citation type="journal article" date="2014" name="Front. Microbiol.">
        <title>High frequency of phylogenetically diverse reductive dehalogenase-homologous genes in deep subseafloor sedimentary metagenomes.</title>
        <authorList>
            <person name="Kawai M."/>
            <person name="Futagami T."/>
            <person name="Toyoda A."/>
            <person name="Takaki Y."/>
            <person name="Nishi S."/>
            <person name="Hori S."/>
            <person name="Arai W."/>
            <person name="Tsubouchi T."/>
            <person name="Morono Y."/>
            <person name="Uchiyama I."/>
            <person name="Ito T."/>
            <person name="Fujiyama A."/>
            <person name="Inagaki F."/>
            <person name="Takami H."/>
        </authorList>
    </citation>
    <scope>NUCLEOTIDE SEQUENCE</scope>
    <source>
        <strain evidence="1">Expedition CK06-06</strain>
    </source>
</reference>
<organism evidence="1">
    <name type="scientific">marine sediment metagenome</name>
    <dbReference type="NCBI Taxonomy" id="412755"/>
    <lineage>
        <taxon>unclassified sequences</taxon>
        <taxon>metagenomes</taxon>
        <taxon>ecological metagenomes</taxon>
    </lineage>
</organism>
<protein>
    <submittedName>
        <fullName evidence="1">Uncharacterized protein</fullName>
    </submittedName>
</protein>
<gene>
    <name evidence="1" type="ORF">S12H4_57367</name>
</gene>
<accession>X1VW81</accession>
<proteinExistence type="predicted"/>
<feature type="non-terminal residue" evidence="1">
    <location>
        <position position="1"/>
    </location>
</feature>
<sequence length="33" mass="3625">CLPLVEGQLCHVGFFNPTAEKTRDVTIGYEETG</sequence>